<dbReference type="EMBL" id="UZAH01032353">
    <property type="protein sequence ID" value="VDP21277.1"/>
    <property type="molecule type" value="Genomic_DNA"/>
</dbReference>
<dbReference type="WBParaSite" id="HPBE_0002067101-mRNA-1">
    <property type="protein sequence ID" value="HPBE_0002067101-mRNA-1"/>
    <property type="gene ID" value="HPBE_0002067101"/>
</dbReference>
<evidence type="ECO:0000313" key="2">
    <source>
        <dbReference type="EMBL" id="VDP21277.1"/>
    </source>
</evidence>
<keyword evidence="3" id="KW-1185">Reference proteome</keyword>
<reference evidence="4" key="2">
    <citation type="submission" date="2019-09" db="UniProtKB">
        <authorList>
            <consortium name="WormBaseParasite"/>
        </authorList>
    </citation>
    <scope>IDENTIFICATION</scope>
</reference>
<sequence length="124" mass="13946">MKFLSKLWPAEIGSLITGWLCDTPSARVENADVQNAESGESKRRKRKRKRKTTPPEVELPVGGVSNDGPPKPKKRKVKWNGTIKKKQTDAEINIADSRLRAYGINPKKFKNKLKFGKKKSADTT</sequence>
<accession>A0A183GEC3</accession>
<evidence type="ECO:0000313" key="3">
    <source>
        <dbReference type="Proteomes" id="UP000050761"/>
    </source>
</evidence>
<gene>
    <name evidence="2" type="ORF">HPBE_LOCUS20670</name>
</gene>
<name>A0A183GEC3_HELPZ</name>
<proteinExistence type="predicted"/>
<dbReference type="Proteomes" id="UP000050761">
    <property type="component" value="Unassembled WGS sequence"/>
</dbReference>
<protein>
    <submittedName>
        <fullName evidence="4">SRP40_C domain-containing protein</fullName>
    </submittedName>
</protein>
<evidence type="ECO:0000256" key="1">
    <source>
        <dbReference type="SAM" id="MobiDB-lite"/>
    </source>
</evidence>
<dbReference type="AlphaFoldDB" id="A0A183GEC3"/>
<reference evidence="2 3" key="1">
    <citation type="submission" date="2018-11" db="EMBL/GenBank/DDBJ databases">
        <authorList>
            <consortium name="Pathogen Informatics"/>
        </authorList>
    </citation>
    <scope>NUCLEOTIDE SEQUENCE [LARGE SCALE GENOMIC DNA]</scope>
</reference>
<evidence type="ECO:0000313" key="4">
    <source>
        <dbReference type="WBParaSite" id="HPBE_0002067101-mRNA-1"/>
    </source>
</evidence>
<accession>A0A3P8B249</accession>
<organism evidence="3 4">
    <name type="scientific">Heligmosomoides polygyrus</name>
    <name type="common">Parasitic roundworm</name>
    <dbReference type="NCBI Taxonomy" id="6339"/>
    <lineage>
        <taxon>Eukaryota</taxon>
        <taxon>Metazoa</taxon>
        <taxon>Ecdysozoa</taxon>
        <taxon>Nematoda</taxon>
        <taxon>Chromadorea</taxon>
        <taxon>Rhabditida</taxon>
        <taxon>Rhabditina</taxon>
        <taxon>Rhabditomorpha</taxon>
        <taxon>Strongyloidea</taxon>
        <taxon>Heligmosomidae</taxon>
        <taxon>Heligmosomoides</taxon>
    </lineage>
</organism>
<feature type="region of interest" description="Disordered" evidence="1">
    <location>
        <begin position="28"/>
        <end position="82"/>
    </location>
</feature>
<feature type="compositionally biased region" description="Basic residues" evidence="1">
    <location>
        <begin position="42"/>
        <end position="52"/>
    </location>
</feature>